<dbReference type="AlphaFoldDB" id="H5TTQ0"/>
<comment type="caution">
    <text evidence="1">The sequence shown here is derived from an EMBL/GenBank/DDBJ whole genome shotgun (WGS) entry which is preliminary data.</text>
</comment>
<dbReference type="CDD" id="cd18722">
    <property type="entry name" value="PIN_NicB-like"/>
    <property type="match status" value="1"/>
</dbReference>
<proteinExistence type="predicted"/>
<keyword evidence="2" id="KW-1185">Reference proteome</keyword>
<dbReference type="EMBL" id="BAFB01000241">
    <property type="protein sequence ID" value="GAB36858.1"/>
    <property type="molecule type" value="Genomic_DNA"/>
</dbReference>
<accession>H5TTQ0</accession>
<dbReference type="Gene3D" id="3.40.50.1010">
    <property type="entry name" value="5'-nuclease"/>
    <property type="match status" value="1"/>
</dbReference>
<reference evidence="1" key="1">
    <citation type="submission" date="2012-02" db="EMBL/GenBank/DDBJ databases">
        <title>Whole genome shotgun sequence of Gordonia otitidis NBRC 100426.</title>
        <authorList>
            <person name="Yoshida I."/>
            <person name="Hosoyama A."/>
            <person name="Tsuchikane K."/>
            <person name="Katsumata H."/>
            <person name="Yamazaki S."/>
            <person name="Fujita N."/>
        </authorList>
    </citation>
    <scope>NUCLEOTIDE SEQUENCE [LARGE SCALE GENOMIC DNA]</scope>
    <source>
        <strain evidence="1">NBRC 100426</strain>
    </source>
</reference>
<name>H5TTQ0_GORO1</name>
<evidence type="ECO:0000313" key="1">
    <source>
        <dbReference type="EMBL" id="GAB36858.1"/>
    </source>
</evidence>
<gene>
    <name evidence="1" type="ORF">GOOTI_241_00130</name>
</gene>
<dbReference type="RefSeq" id="WP_007241016.1">
    <property type="nucleotide sequence ID" value="NZ_BAFB01000241.1"/>
</dbReference>
<protein>
    <submittedName>
        <fullName evidence="1">Uncharacterized protein</fullName>
    </submittedName>
</protein>
<sequence length="270" mass="29938">MGDYKVCRDTESVNHTSIMCHSLFVDYGQTMRVGVYVDAFNLYYGMRAHCGRGTAGWRWLDIRALSNELCGWKDATVTRVVYCTARVDATDSPSAHTDQNIYLRALKEHGSIDVLELGRYVAWPKVAPLAHKAPNGAAEIITPDGTALPNHLPIWEKDDNTMYLAQVRMREEKGSDVNVATYLLADVFRGEVDAAIVISNDSDLALPLTIARTLVPVGTVNPSKKPLAGALHGSASEGPGRHWWSRLSPKHFYRNQMPNTVGPLYKPADW</sequence>
<organism evidence="1 2">
    <name type="scientific">Gordonia otitidis (strain DSM 44809 / CCUG 52243 / JCM 12355 / NBRC 100426 / IFM 10032)</name>
    <dbReference type="NCBI Taxonomy" id="1108044"/>
    <lineage>
        <taxon>Bacteria</taxon>
        <taxon>Bacillati</taxon>
        <taxon>Actinomycetota</taxon>
        <taxon>Actinomycetes</taxon>
        <taxon>Mycobacteriales</taxon>
        <taxon>Gordoniaceae</taxon>
        <taxon>Gordonia</taxon>
    </lineage>
</organism>
<dbReference type="Proteomes" id="UP000005038">
    <property type="component" value="Unassembled WGS sequence"/>
</dbReference>
<evidence type="ECO:0000313" key="2">
    <source>
        <dbReference type="Proteomes" id="UP000005038"/>
    </source>
</evidence>